<evidence type="ECO:0000256" key="2">
    <source>
        <dbReference type="SAM" id="SignalP"/>
    </source>
</evidence>
<evidence type="ECO:0000256" key="1">
    <source>
        <dbReference type="SAM" id="MobiDB-lite"/>
    </source>
</evidence>
<feature type="chain" id="PRO_5026984121" description="DUF2911 domain-containing protein" evidence="2">
    <location>
        <begin position="26"/>
        <end position="215"/>
    </location>
</feature>
<organism evidence="3">
    <name type="scientific">uncultured Gemmatimonadaceae bacterium</name>
    <dbReference type="NCBI Taxonomy" id="246130"/>
    <lineage>
        <taxon>Bacteria</taxon>
        <taxon>Pseudomonadati</taxon>
        <taxon>Gemmatimonadota</taxon>
        <taxon>Gemmatimonadia</taxon>
        <taxon>Gemmatimonadales</taxon>
        <taxon>Gemmatimonadaceae</taxon>
        <taxon>environmental samples</taxon>
    </lineage>
</organism>
<proteinExistence type="predicted"/>
<feature type="compositionally biased region" description="Low complexity" evidence="1">
    <location>
        <begin position="23"/>
        <end position="50"/>
    </location>
</feature>
<evidence type="ECO:0008006" key="4">
    <source>
        <dbReference type="Google" id="ProtNLM"/>
    </source>
</evidence>
<dbReference type="Pfam" id="PF11138">
    <property type="entry name" value="DUF2911"/>
    <property type="match status" value="1"/>
</dbReference>
<keyword evidence="2" id="KW-0732">Signal</keyword>
<evidence type="ECO:0000313" key="3">
    <source>
        <dbReference type="EMBL" id="CAA9344436.1"/>
    </source>
</evidence>
<sequence>MTVRLTRRALGAAAVLLGCASQPPAQGGAAGDSAMSPTTASADSGAAGATMPAMDMQPAAGGQQRVASPRDTAEATVGGARVMVDYSRPSKRGRQIYGGLVPTNSVWRTGANAATTLVTSAPLRMGSTTVPAGTYTLYSLWTGSEWNLIVNKQTGQWGTEYKQGQDLARIPMQVKPAASPVEQFTITVEPSGQSGGVLALAWDDKRGELPFTVAK</sequence>
<feature type="signal peptide" evidence="2">
    <location>
        <begin position="1"/>
        <end position="25"/>
    </location>
</feature>
<reference evidence="3" key="1">
    <citation type="submission" date="2020-02" db="EMBL/GenBank/DDBJ databases">
        <authorList>
            <person name="Meier V. D."/>
        </authorList>
    </citation>
    <scope>NUCLEOTIDE SEQUENCE</scope>
    <source>
        <strain evidence="3">AVDCRST_MAG11</strain>
    </source>
</reference>
<gene>
    <name evidence="3" type="ORF">AVDCRST_MAG11-3146</name>
</gene>
<protein>
    <recommendedName>
        <fullName evidence="4">DUF2911 domain-containing protein</fullName>
    </recommendedName>
</protein>
<dbReference type="InterPro" id="IPR021314">
    <property type="entry name" value="DUF2911"/>
</dbReference>
<dbReference type="EMBL" id="CADCTU010000683">
    <property type="protein sequence ID" value="CAA9344436.1"/>
    <property type="molecule type" value="Genomic_DNA"/>
</dbReference>
<accession>A0A6J4LYV2</accession>
<feature type="region of interest" description="Disordered" evidence="1">
    <location>
        <begin position="23"/>
        <end position="74"/>
    </location>
</feature>
<dbReference type="AlphaFoldDB" id="A0A6J4LYV2"/>
<name>A0A6J4LYV2_9BACT</name>
<dbReference type="PROSITE" id="PS51257">
    <property type="entry name" value="PROKAR_LIPOPROTEIN"/>
    <property type="match status" value="1"/>
</dbReference>